<keyword evidence="4" id="KW-1185">Reference proteome</keyword>
<dbReference type="Proteomes" id="UP000009079">
    <property type="component" value="Chromosome"/>
</dbReference>
<dbReference type="HOGENOM" id="CLU_051127_0_0_2"/>
<dbReference type="AlphaFoldDB" id="C6A074"/>
<evidence type="ECO:0000256" key="1">
    <source>
        <dbReference type="SAM" id="Phobius"/>
    </source>
</evidence>
<feature type="transmembrane region" description="Helical" evidence="1">
    <location>
        <begin position="246"/>
        <end position="269"/>
    </location>
</feature>
<dbReference type="InterPro" id="IPR020846">
    <property type="entry name" value="MFS_dom"/>
</dbReference>
<feature type="transmembrane region" description="Helical" evidence="1">
    <location>
        <begin position="159"/>
        <end position="176"/>
    </location>
</feature>
<proteinExistence type="predicted"/>
<accession>C6A074</accession>
<dbReference type="InterPro" id="IPR036259">
    <property type="entry name" value="MFS_trans_sf"/>
</dbReference>
<dbReference type="KEGG" id="tsi:TSIB_2008"/>
<reference evidence="3 4" key="1">
    <citation type="journal article" date="2009" name="Appl. Environ. Microbiol.">
        <title>Metabolic versatility and indigenous origin of the archaeon Thermococcus sibiricus, isolated from a siberian oil reservoir, as revealed by genome analysis.</title>
        <authorList>
            <person name="Mardanov A.V."/>
            <person name="Ravin N.V."/>
            <person name="Svetlitchnyi V.A."/>
            <person name="Beletsky A.V."/>
            <person name="Miroshnichenko M.L."/>
            <person name="Bonch-Osmolovskaya E.A."/>
            <person name="Skryabin K.G."/>
        </authorList>
    </citation>
    <scope>NUCLEOTIDE SEQUENCE [LARGE SCALE GENOMIC DNA]</scope>
    <source>
        <strain evidence="4">DSM 12597 / MM 739</strain>
    </source>
</reference>
<sequence>MIEMKKKVNTSMQARKVPLLNQKAEDPKWFHSFIPFKIATGGSSQIVPLYAMQMGAGAGEVGLLTSISTLTSTIGTVFWGKLSDKLLKRKVFIIMGFLSVSFFLAVLSMVNNFWELLIVNSLYSFFLGSTVSIPIVLLFRNVRKTRWEEGVGKFNKIGGWAWVVGLLLGFVLVRFLTFRELLLLFALLNIPAFIIAWKTIREAPVYLHRSNIKPFVNQVIQKGRYLPNFLVHLPTRLKISPKFRGLYLSSFFFWVSSGMYSTQLPVFLIKNGFTNQEVFGMALLNSSISALLYQRVGRKLESRSAVLALMQGYFSRTVGISLLLLPLAVPNSLLFLSIASYVLWGYSWSYISVSLTSLIGRMSTPREQGNALATSNLVNSSGFILGSLIGGVVASKIGFDLNFASASVLSFLAIIPLLPLMRPLISISTFKRSIPHIRRRN</sequence>
<dbReference type="PANTHER" id="PTHR23518:SF2">
    <property type="entry name" value="MAJOR FACILITATOR SUPERFAMILY TRANSPORTER"/>
    <property type="match status" value="1"/>
</dbReference>
<dbReference type="InterPro" id="IPR011701">
    <property type="entry name" value="MFS"/>
</dbReference>
<feature type="transmembrane region" description="Helical" evidence="1">
    <location>
        <begin position="182"/>
        <end position="200"/>
    </location>
</feature>
<evidence type="ECO:0000313" key="4">
    <source>
        <dbReference type="Proteomes" id="UP000009079"/>
    </source>
</evidence>
<dbReference type="EMBL" id="CP001463">
    <property type="protein sequence ID" value="ACS91055.1"/>
    <property type="molecule type" value="Genomic_DNA"/>
</dbReference>
<feature type="transmembrane region" description="Helical" evidence="1">
    <location>
        <begin position="406"/>
        <end position="430"/>
    </location>
</feature>
<keyword evidence="1" id="KW-1133">Transmembrane helix</keyword>
<dbReference type="Pfam" id="PF07690">
    <property type="entry name" value="MFS_1"/>
    <property type="match status" value="1"/>
</dbReference>
<dbReference type="PROSITE" id="PS50850">
    <property type="entry name" value="MFS"/>
    <property type="match status" value="1"/>
</dbReference>
<keyword evidence="1" id="KW-0812">Transmembrane</keyword>
<feature type="domain" description="Major facilitator superfamily (MFS) profile" evidence="2">
    <location>
        <begin position="1"/>
        <end position="422"/>
    </location>
</feature>
<evidence type="ECO:0000259" key="2">
    <source>
        <dbReference type="PROSITE" id="PS50850"/>
    </source>
</evidence>
<dbReference type="eggNOG" id="arCOG00131">
    <property type="taxonomic scope" value="Archaea"/>
</dbReference>
<feature type="transmembrane region" description="Helical" evidence="1">
    <location>
        <begin position="275"/>
        <end position="293"/>
    </location>
</feature>
<protein>
    <submittedName>
        <fullName evidence="3">Predicted permease, major facilitator superfamily</fullName>
    </submittedName>
</protein>
<organism evidence="3 4">
    <name type="scientific">Thermococcus sibiricus (strain DSM 12597 / MM 739)</name>
    <dbReference type="NCBI Taxonomy" id="604354"/>
    <lineage>
        <taxon>Archaea</taxon>
        <taxon>Methanobacteriati</taxon>
        <taxon>Methanobacteriota</taxon>
        <taxon>Thermococci</taxon>
        <taxon>Thermococcales</taxon>
        <taxon>Thermococcaceae</taxon>
        <taxon>Thermococcus</taxon>
    </lineage>
</organism>
<dbReference type="PANTHER" id="PTHR23518">
    <property type="entry name" value="C-METHYLTRANSFERASE"/>
    <property type="match status" value="1"/>
</dbReference>
<dbReference type="SUPFAM" id="SSF103473">
    <property type="entry name" value="MFS general substrate transporter"/>
    <property type="match status" value="1"/>
</dbReference>
<keyword evidence="1" id="KW-0472">Membrane</keyword>
<dbReference type="GO" id="GO:0022857">
    <property type="term" value="F:transmembrane transporter activity"/>
    <property type="evidence" value="ECO:0007669"/>
    <property type="project" value="InterPro"/>
</dbReference>
<dbReference type="Gene3D" id="1.20.1250.20">
    <property type="entry name" value="MFS general substrate transporter like domains"/>
    <property type="match status" value="1"/>
</dbReference>
<name>C6A074_THESM</name>
<feature type="transmembrane region" description="Helical" evidence="1">
    <location>
        <begin position="116"/>
        <end position="139"/>
    </location>
</feature>
<feature type="transmembrane region" description="Helical" evidence="1">
    <location>
        <begin position="305"/>
        <end position="328"/>
    </location>
</feature>
<gene>
    <name evidence="3" type="ordered locus">TSIB_2008</name>
</gene>
<feature type="transmembrane region" description="Helical" evidence="1">
    <location>
        <begin position="334"/>
        <end position="359"/>
    </location>
</feature>
<feature type="transmembrane region" description="Helical" evidence="1">
    <location>
        <begin position="91"/>
        <end position="110"/>
    </location>
</feature>
<evidence type="ECO:0000313" key="3">
    <source>
        <dbReference type="EMBL" id="ACS91055.1"/>
    </source>
</evidence>
<dbReference type="STRING" id="604354.TSIB_2008"/>
<feature type="transmembrane region" description="Helical" evidence="1">
    <location>
        <begin position="371"/>
        <end position="394"/>
    </location>
</feature>